<reference evidence="1 2" key="1">
    <citation type="journal article" date="2019" name="Commun. Biol.">
        <title>The bagworm genome reveals a unique fibroin gene that provides high tensile strength.</title>
        <authorList>
            <person name="Kono N."/>
            <person name="Nakamura H."/>
            <person name="Ohtoshi R."/>
            <person name="Tomita M."/>
            <person name="Numata K."/>
            <person name="Arakawa K."/>
        </authorList>
    </citation>
    <scope>NUCLEOTIDE SEQUENCE [LARGE SCALE GENOMIC DNA]</scope>
</reference>
<dbReference type="Proteomes" id="UP000299102">
    <property type="component" value="Unassembled WGS sequence"/>
</dbReference>
<organism evidence="1 2">
    <name type="scientific">Eumeta variegata</name>
    <name type="common">Bagworm moth</name>
    <name type="synonym">Eumeta japonica</name>
    <dbReference type="NCBI Taxonomy" id="151549"/>
    <lineage>
        <taxon>Eukaryota</taxon>
        <taxon>Metazoa</taxon>
        <taxon>Ecdysozoa</taxon>
        <taxon>Arthropoda</taxon>
        <taxon>Hexapoda</taxon>
        <taxon>Insecta</taxon>
        <taxon>Pterygota</taxon>
        <taxon>Neoptera</taxon>
        <taxon>Endopterygota</taxon>
        <taxon>Lepidoptera</taxon>
        <taxon>Glossata</taxon>
        <taxon>Ditrysia</taxon>
        <taxon>Tineoidea</taxon>
        <taxon>Psychidae</taxon>
        <taxon>Oiketicinae</taxon>
        <taxon>Eumeta</taxon>
    </lineage>
</organism>
<sequence>MTTDRKKIKYRTNAYDGKIGKSQPRKFYAAHIVGILKKDQILSARNRRACIERLMDVSEAREIVKCVSPFAHRKVNQIDYRGGKAIRRTSIRSTRRLCYGRRYAEAKLKALATNGQIPESVTATKELANDEVGPRCGRLDCSTKMGPAQPARHHTLAEYRREAAASAVTLLQRVLRVPVARVREVCAHLEWMTKTCITAERIASRTAGSPCGRIGRALRRRNRCTLQAAATARPTDGRPPPPPLPLAPDTRLVWHSSPADKPNDAININRSASEGRTVNEIDMAIMTAIKISTGIGIIVDNVVGRIKTNEGIHSISTRAERQPKASLKQNCCEPPQRLRASPLYYEVLDLILSTSEMIDEFQLKSDQPLAWYGNYVKQSVQDDVRR</sequence>
<name>A0A4C1V904_EUMVA</name>
<dbReference type="EMBL" id="BGZK01000298">
    <property type="protein sequence ID" value="GBP35066.1"/>
    <property type="molecule type" value="Genomic_DNA"/>
</dbReference>
<evidence type="ECO:0000313" key="2">
    <source>
        <dbReference type="Proteomes" id="UP000299102"/>
    </source>
</evidence>
<protein>
    <submittedName>
        <fullName evidence="1">Uncharacterized protein</fullName>
    </submittedName>
</protein>
<evidence type="ECO:0000313" key="1">
    <source>
        <dbReference type="EMBL" id="GBP35066.1"/>
    </source>
</evidence>
<dbReference type="AlphaFoldDB" id="A0A4C1V904"/>
<accession>A0A4C1V904</accession>
<gene>
    <name evidence="1" type="ORF">EVAR_75269_1</name>
</gene>
<comment type="caution">
    <text evidence="1">The sequence shown here is derived from an EMBL/GenBank/DDBJ whole genome shotgun (WGS) entry which is preliminary data.</text>
</comment>
<proteinExistence type="predicted"/>
<keyword evidence="2" id="KW-1185">Reference proteome</keyword>